<comment type="caution">
    <text evidence="1">The sequence shown here is derived from an EMBL/GenBank/DDBJ whole genome shotgun (WGS) entry which is preliminary data.</text>
</comment>
<sequence length="156" mass="17145">MRAALPSIGTCELRQDSELPLCTAQVNNRLISQRCRVKQSVILTPNFPCDAEWGDKLKCLKLTMSGHRTPPDVRLYSGDEPWHVTCPENDPPSSDSACIFPGEREQQTQIPDVHIVHVHPYIPPPAPHSTAQSGSAGAPVSSHYSQLILNSLTMEP</sequence>
<name>A0A6A4S1I6_SCOMX</name>
<gene>
    <name evidence="1" type="ORF">F2P81_021932</name>
</gene>
<dbReference type="EMBL" id="VEVO01000020">
    <property type="protein sequence ID" value="KAF0025051.1"/>
    <property type="molecule type" value="Genomic_DNA"/>
</dbReference>
<evidence type="ECO:0000313" key="1">
    <source>
        <dbReference type="EMBL" id="KAF0025051.1"/>
    </source>
</evidence>
<reference evidence="1 2" key="1">
    <citation type="submission" date="2019-06" db="EMBL/GenBank/DDBJ databases">
        <title>Draft genomes of female and male turbot (Scophthalmus maximus).</title>
        <authorList>
            <person name="Xu H."/>
            <person name="Xu X.-W."/>
            <person name="Shao C."/>
            <person name="Chen S."/>
        </authorList>
    </citation>
    <scope>NUCLEOTIDE SEQUENCE [LARGE SCALE GENOMIC DNA]</scope>
    <source>
        <strain evidence="1">Ysfricsl-2016a</strain>
        <tissue evidence="1">Blood</tissue>
    </source>
</reference>
<dbReference type="AlphaFoldDB" id="A0A6A4S1I6"/>
<organism evidence="1 2">
    <name type="scientific">Scophthalmus maximus</name>
    <name type="common">Turbot</name>
    <name type="synonym">Psetta maxima</name>
    <dbReference type="NCBI Taxonomy" id="52904"/>
    <lineage>
        <taxon>Eukaryota</taxon>
        <taxon>Metazoa</taxon>
        <taxon>Chordata</taxon>
        <taxon>Craniata</taxon>
        <taxon>Vertebrata</taxon>
        <taxon>Euteleostomi</taxon>
        <taxon>Actinopterygii</taxon>
        <taxon>Neopterygii</taxon>
        <taxon>Teleostei</taxon>
        <taxon>Neoteleostei</taxon>
        <taxon>Acanthomorphata</taxon>
        <taxon>Carangaria</taxon>
        <taxon>Pleuronectiformes</taxon>
        <taxon>Pleuronectoidei</taxon>
        <taxon>Scophthalmidae</taxon>
        <taxon>Scophthalmus</taxon>
    </lineage>
</organism>
<protein>
    <submittedName>
        <fullName evidence="1">Uncharacterized protein</fullName>
    </submittedName>
</protein>
<evidence type="ECO:0000313" key="2">
    <source>
        <dbReference type="Proteomes" id="UP000438429"/>
    </source>
</evidence>
<accession>A0A6A4S1I6</accession>
<dbReference type="Proteomes" id="UP000438429">
    <property type="component" value="Unassembled WGS sequence"/>
</dbReference>
<proteinExistence type="predicted"/>